<dbReference type="AlphaFoldDB" id="A0A1Y2IBS5"/>
<name>A0A1Y2IBS5_TRAC3</name>
<organism evidence="1 2">
    <name type="scientific">Trametes coccinea (strain BRFM310)</name>
    <name type="common">Pycnoporus coccineus</name>
    <dbReference type="NCBI Taxonomy" id="1353009"/>
    <lineage>
        <taxon>Eukaryota</taxon>
        <taxon>Fungi</taxon>
        <taxon>Dikarya</taxon>
        <taxon>Basidiomycota</taxon>
        <taxon>Agaricomycotina</taxon>
        <taxon>Agaricomycetes</taxon>
        <taxon>Polyporales</taxon>
        <taxon>Polyporaceae</taxon>
        <taxon>Trametes</taxon>
    </lineage>
</organism>
<keyword evidence="2" id="KW-1185">Reference proteome</keyword>
<protein>
    <submittedName>
        <fullName evidence="1">Uncharacterized protein</fullName>
    </submittedName>
</protein>
<gene>
    <name evidence="1" type="ORF">PYCCODRAFT_1471026</name>
</gene>
<dbReference type="Proteomes" id="UP000193067">
    <property type="component" value="Unassembled WGS sequence"/>
</dbReference>
<accession>A0A1Y2IBS5</accession>
<proteinExistence type="predicted"/>
<dbReference type="EMBL" id="KZ084137">
    <property type="protein sequence ID" value="OSC98557.1"/>
    <property type="molecule type" value="Genomic_DNA"/>
</dbReference>
<sequence length="116" mass="12718">MSSVYLDRLRHGLHLLEGQISTQTAELKSCLDKKERLTEEEEAGLDNYANTLNEHRVLDILSKPSDISTFIEQFAPELKIALEHLEDSAQSDASAGNSKGMSVVVANCGQKCASRA</sequence>
<evidence type="ECO:0000313" key="1">
    <source>
        <dbReference type="EMBL" id="OSC98557.1"/>
    </source>
</evidence>
<evidence type="ECO:0000313" key="2">
    <source>
        <dbReference type="Proteomes" id="UP000193067"/>
    </source>
</evidence>
<reference evidence="1 2" key="1">
    <citation type="journal article" date="2015" name="Biotechnol. Biofuels">
        <title>Enhanced degradation of softwood versus hardwood by the white-rot fungus Pycnoporus coccineus.</title>
        <authorList>
            <person name="Couturier M."/>
            <person name="Navarro D."/>
            <person name="Chevret D."/>
            <person name="Henrissat B."/>
            <person name="Piumi F."/>
            <person name="Ruiz-Duenas F.J."/>
            <person name="Martinez A.T."/>
            <person name="Grigoriev I.V."/>
            <person name="Riley R."/>
            <person name="Lipzen A."/>
            <person name="Berrin J.G."/>
            <person name="Master E.R."/>
            <person name="Rosso M.N."/>
        </authorList>
    </citation>
    <scope>NUCLEOTIDE SEQUENCE [LARGE SCALE GENOMIC DNA]</scope>
    <source>
        <strain evidence="1 2">BRFM310</strain>
    </source>
</reference>